<evidence type="ECO:0000256" key="7">
    <source>
        <dbReference type="SAM" id="SignalP"/>
    </source>
</evidence>
<evidence type="ECO:0000313" key="9">
    <source>
        <dbReference type="Proteomes" id="UP000254651"/>
    </source>
</evidence>
<proteinExistence type="predicted"/>
<feature type="signal peptide" evidence="7">
    <location>
        <begin position="1"/>
        <end position="37"/>
    </location>
</feature>
<dbReference type="AlphaFoldDB" id="A0A378UGR1"/>
<dbReference type="PANTHER" id="PTHR30026:SF20">
    <property type="entry name" value="OUTER MEMBRANE PROTEIN TOLC"/>
    <property type="match status" value="1"/>
</dbReference>
<evidence type="ECO:0000256" key="5">
    <source>
        <dbReference type="ARBA" id="ARBA00023237"/>
    </source>
</evidence>
<accession>A0A378UGR1</accession>
<comment type="subcellular location">
    <subcellularLocation>
        <location evidence="1">Cell outer membrane</location>
    </subcellularLocation>
</comment>
<keyword evidence="9" id="KW-1185">Reference proteome</keyword>
<evidence type="ECO:0000256" key="1">
    <source>
        <dbReference type="ARBA" id="ARBA00004442"/>
    </source>
</evidence>
<feature type="chain" id="PRO_5017045396" evidence="7">
    <location>
        <begin position="38"/>
        <end position="432"/>
    </location>
</feature>
<evidence type="ECO:0000313" key="8">
    <source>
        <dbReference type="EMBL" id="STZ76564.1"/>
    </source>
</evidence>
<sequence>MRIKQILPFGLSQTPTRPWLKSLAALSLACAVQNAQALELQEIMRHSLRYDPIMNEAKANEDSARSATKASFAQHYPVIALTGVSVVSQHHKNPSNNRDDGIGVRGRVNLYSGGAIQAAVERDKHKEAYFHHKYYETQEQLGYDIGKLYLEALRAKETLRVQQQSLIRHNNLLKDLNVIVKYDGGRRSELIEAQARQLQVETSIVQQRRIMETALSRLSRYTGKKLSAADLQDPFGSETAESFIGRFRNGDRSSNPSYQAQLAEQKSAGAELEMSRRQRLPSLNLEGSATRENRELYFNVEWNVFDLASRHNVQKNAHTLSAAEARTEQILKNTEEKSRTAEINMVQNEQREKITAEHIRAQKDVVRVYELQFKIARRTLTDVLGAYTTLSGIEQENIAARNDFRDAALEYLVTQSNVGTWAGITAADEQEN</sequence>
<keyword evidence="5" id="KW-0998">Cell outer membrane</keyword>
<dbReference type="EMBL" id="UGQS01000002">
    <property type="protein sequence ID" value="STZ76564.1"/>
    <property type="molecule type" value="Genomic_DNA"/>
</dbReference>
<feature type="region of interest" description="Disordered" evidence="6">
    <location>
        <begin position="246"/>
        <end position="275"/>
    </location>
</feature>
<keyword evidence="4" id="KW-0472">Membrane</keyword>
<dbReference type="GO" id="GO:0015562">
    <property type="term" value="F:efflux transmembrane transporter activity"/>
    <property type="evidence" value="ECO:0007669"/>
    <property type="project" value="InterPro"/>
</dbReference>
<feature type="compositionally biased region" description="Polar residues" evidence="6">
    <location>
        <begin position="252"/>
        <end position="264"/>
    </location>
</feature>
<dbReference type="Proteomes" id="UP000254651">
    <property type="component" value="Unassembled WGS sequence"/>
</dbReference>
<keyword evidence="7" id="KW-0732">Signal</keyword>
<dbReference type="GO" id="GO:1990281">
    <property type="term" value="C:efflux pump complex"/>
    <property type="evidence" value="ECO:0007669"/>
    <property type="project" value="TreeGrafter"/>
</dbReference>
<keyword evidence="3" id="KW-0812">Transmembrane</keyword>
<keyword evidence="2" id="KW-1134">Transmembrane beta strand</keyword>
<evidence type="ECO:0000256" key="2">
    <source>
        <dbReference type="ARBA" id="ARBA00022452"/>
    </source>
</evidence>
<protein>
    <submittedName>
        <fullName evidence="8">Type I secretion outer membrane protein, TolC family</fullName>
    </submittedName>
</protein>
<organism evidence="8 9">
    <name type="scientific">Bergeriella denitrificans</name>
    <name type="common">Neisseria denitrificans</name>
    <dbReference type="NCBI Taxonomy" id="494"/>
    <lineage>
        <taxon>Bacteria</taxon>
        <taxon>Pseudomonadati</taxon>
        <taxon>Pseudomonadota</taxon>
        <taxon>Betaproteobacteria</taxon>
        <taxon>Neisseriales</taxon>
        <taxon>Neisseriaceae</taxon>
        <taxon>Bergeriella</taxon>
    </lineage>
</organism>
<dbReference type="PANTHER" id="PTHR30026">
    <property type="entry name" value="OUTER MEMBRANE PROTEIN TOLC"/>
    <property type="match status" value="1"/>
</dbReference>
<name>A0A378UGR1_BERDE</name>
<dbReference type="InterPro" id="IPR051906">
    <property type="entry name" value="TolC-like"/>
</dbReference>
<dbReference type="Gene3D" id="1.20.1600.10">
    <property type="entry name" value="Outer membrane efflux proteins (OEP)"/>
    <property type="match status" value="1"/>
</dbReference>
<dbReference type="GO" id="GO:0009279">
    <property type="term" value="C:cell outer membrane"/>
    <property type="evidence" value="ECO:0007669"/>
    <property type="project" value="UniProtKB-SubCell"/>
</dbReference>
<gene>
    <name evidence="8" type="ORF">NCTC10295_01338</name>
</gene>
<reference evidence="8 9" key="1">
    <citation type="submission" date="2018-06" db="EMBL/GenBank/DDBJ databases">
        <authorList>
            <consortium name="Pathogen Informatics"/>
            <person name="Doyle S."/>
        </authorList>
    </citation>
    <scope>NUCLEOTIDE SEQUENCE [LARGE SCALE GENOMIC DNA]</scope>
    <source>
        <strain evidence="8 9">NCTC10295</strain>
    </source>
</reference>
<dbReference type="SUPFAM" id="SSF56954">
    <property type="entry name" value="Outer membrane efflux proteins (OEP)"/>
    <property type="match status" value="1"/>
</dbReference>
<dbReference type="GO" id="GO:0015288">
    <property type="term" value="F:porin activity"/>
    <property type="evidence" value="ECO:0007669"/>
    <property type="project" value="TreeGrafter"/>
</dbReference>
<evidence type="ECO:0000256" key="3">
    <source>
        <dbReference type="ARBA" id="ARBA00022692"/>
    </source>
</evidence>
<evidence type="ECO:0000256" key="6">
    <source>
        <dbReference type="SAM" id="MobiDB-lite"/>
    </source>
</evidence>
<evidence type="ECO:0000256" key="4">
    <source>
        <dbReference type="ARBA" id="ARBA00023136"/>
    </source>
</evidence>